<sequence>MKLFIICTALWAAALAQPEVDTEYGPVIGQTITLDDDTEVNSFKGIPFAKAPEGELRFEPPEKAESWGPEPFIADSLGWACPQSPAGVVWMTHPLWAFYREDCLNLNIYTPVDMSAGPYPVMVWFHGGAYLGGANIQYPGHFLAAKDVVVVVPNYRLGAFGFLATPDGTLKGNAGMLDQVMALQFIHDNIAEFGGDPDLVTVFGQSAGAGSAAMHMLSPLSEGLVHQAICESGADNNIWTTNWPQSNPEEYVYQTAEKTGCDVGSDAEIVDCMKSLNWTVIRDNQDLTCTPGYFCQGYAPIVDGPGGFMPDYPDVIRESGEFVHGPLMTGICRDDGSLYTLAYVP</sequence>
<dbReference type="InterPro" id="IPR002018">
    <property type="entry name" value="CarbesteraseB"/>
</dbReference>
<feature type="chain" id="PRO_5010896879" description="Carboxylic ester hydrolase" evidence="3">
    <location>
        <begin position="17"/>
        <end position="345"/>
    </location>
</feature>
<dbReference type="EMBL" id="AMQN01000250">
    <property type="status" value="NOT_ANNOTATED_CDS"/>
    <property type="molecule type" value="Genomic_DNA"/>
</dbReference>
<proteinExistence type="inferred from homology"/>
<gene>
    <name evidence="5" type="ORF">CAPTEDRAFT_120934</name>
</gene>
<evidence type="ECO:0000259" key="4">
    <source>
        <dbReference type="Pfam" id="PF00135"/>
    </source>
</evidence>
<name>R7TZP4_CAPTE</name>
<comment type="similarity">
    <text evidence="1 3">Belongs to the type-B carboxylesterase/lipase family.</text>
</comment>
<dbReference type="SUPFAM" id="SSF53474">
    <property type="entry name" value="alpha/beta-Hydrolases"/>
    <property type="match status" value="1"/>
</dbReference>
<feature type="signal peptide" evidence="3">
    <location>
        <begin position="1"/>
        <end position="16"/>
    </location>
</feature>
<keyword evidence="7" id="KW-1185">Reference proteome</keyword>
<dbReference type="InterPro" id="IPR051093">
    <property type="entry name" value="Neuroligin/BSAL"/>
</dbReference>
<dbReference type="PROSITE" id="PS00122">
    <property type="entry name" value="CARBOXYLESTERASE_B_1"/>
    <property type="match status" value="1"/>
</dbReference>
<reference evidence="6" key="3">
    <citation type="submission" date="2015-06" db="UniProtKB">
        <authorList>
            <consortium name="EnsemblMetazoa"/>
        </authorList>
    </citation>
    <scope>IDENTIFICATION</scope>
</reference>
<organism evidence="5">
    <name type="scientific">Capitella teleta</name>
    <name type="common">Polychaete worm</name>
    <dbReference type="NCBI Taxonomy" id="283909"/>
    <lineage>
        <taxon>Eukaryota</taxon>
        <taxon>Metazoa</taxon>
        <taxon>Spiralia</taxon>
        <taxon>Lophotrochozoa</taxon>
        <taxon>Annelida</taxon>
        <taxon>Polychaeta</taxon>
        <taxon>Sedentaria</taxon>
        <taxon>Scolecida</taxon>
        <taxon>Capitellidae</taxon>
        <taxon>Capitella</taxon>
    </lineage>
</organism>
<dbReference type="GO" id="GO:0016787">
    <property type="term" value="F:hydrolase activity"/>
    <property type="evidence" value="ECO:0007669"/>
    <property type="project" value="UniProtKB-KW"/>
</dbReference>
<evidence type="ECO:0000256" key="1">
    <source>
        <dbReference type="ARBA" id="ARBA00005964"/>
    </source>
</evidence>
<dbReference type="Gene3D" id="3.40.50.1820">
    <property type="entry name" value="alpha/beta hydrolase"/>
    <property type="match status" value="1"/>
</dbReference>
<dbReference type="HOGENOM" id="CLU_006586_4_0_1"/>
<reference evidence="5 7" key="2">
    <citation type="journal article" date="2013" name="Nature">
        <title>Insights into bilaterian evolution from three spiralian genomes.</title>
        <authorList>
            <person name="Simakov O."/>
            <person name="Marletaz F."/>
            <person name="Cho S.J."/>
            <person name="Edsinger-Gonzales E."/>
            <person name="Havlak P."/>
            <person name="Hellsten U."/>
            <person name="Kuo D.H."/>
            <person name="Larsson T."/>
            <person name="Lv J."/>
            <person name="Arendt D."/>
            <person name="Savage R."/>
            <person name="Osoegawa K."/>
            <person name="de Jong P."/>
            <person name="Grimwood J."/>
            <person name="Chapman J.A."/>
            <person name="Shapiro H."/>
            <person name="Aerts A."/>
            <person name="Otillar R.P."/>
            <person name="Terry A.Y."/>
            <person name="Boore J.L."/>
            <person name="Grigoriev I.V."/>
            <person name="Lindberg D.R."/>
            <person name="Seaver E.C."/>
            <person name="Weisblat D.A."/>
            <person name="Putnam N.H."/>
            <person name="Rokhsar D.S."/>
        </authorList>
    </citation>
    <scope>NUCLEOTIDE SEQUENCE</scope>
    <source>
        <strain evidence="5 7">I ESC-2004</strain>
    </source>
</reference>
<evidence type="ECO:0000313" key="6">
    <source>
        <dbReference type="EnsemblMetazoa" id="CapteP120934"/>
    </source>
</evidence>
<evidence type="ECO:0000256" key="3">
    <source>
        <dbReference type="RuleBase" id="RU361235"/>
    </source>
</evidence>
<reference evidence="7" key="1">
    <citation type="submission" date="2012-12" db="EMBL/GenBank/DDBJ databases">
        <authorList>
            <person name="Hellsten U."/>
            <person name="Grimwood J."/>
            <person name="Chapman J.A."/>
            <person name="Shapiro H."/>
            <person name="Aerts A."/>
            <person name="Otillar R.P."/>
            <person name="Terry A.Y."/>
            <person name="Boore J.L."/>
            <person name="Simakov O."/>
            <person name="Marletaz F."/>
            <person name="Cho S.-J."/>
            <person name="Edsinger-Gonzales E."/>
            <person name="Havlak P."/>
            <person name="Kuo D.-H."/>
            <person name="Larsson T."/>
            <person name="Lv J."/>
            <person name="Arendt D."/>
            <person name="Savage R."/>
            <person name="Osoegawa K."/>
            <person name="de Jong P."/>
            <person name="Lindberg D.R."/>
            <person name="Seaver E.C."/>
            <person name="Weisblat D.A."/>
            <person name="Putnam N.H."/>
            <person name="Grigoriev I.V."/>
            <person name="Rokhsar D.S."/>
        </authorList>
    </citation>
    <scope>NUCLEOTIDE SEQUENCE</scope>
    <source>
        <strain evidence="7">I ESC-2004</strain>
    </source>
</reference>
<dbReference type="Proteomes" id="UP000014760">
    <property type="component" value="Unassembled WGS sequence"/>
</dbReference>
<evidence type="ECO:0000313" key="5">
    <source>
        <dbReference type="EMBL" id="ELT96856.1"/>
    </source>
</evidence>
<dbReference type="EnsemblMetazoa" id="CapteT120934">
    <property type="protein sequence ID" value="CapteP120934"/>
    <property type="gene ID" value="CapteG120934"/>
</dbReference>
<accession>R7TZP4</accession>
<dbReference type="PANTHER" id="PTHR43903">
    <property type="entry name" value="NEUROLIGIN"/>
    <property type="match status" value="1"/>
</dbReference>
<evidence type="ECO:0000256" key="2">
    <source>
        <dbReference type="ARBA" id="ARBA00022801"/>
    </source>
</evidence>
<keyword evidence="2 3" id="KW-0378">Hydrolase</keyword>
<dbReference type="EMBL" id="KB308724">
    <property type="protein sequence ID" value="ELT96856.1"/>
    <property type="molecule type" value="Genomic_DNA"/>
</dbReference>
<keyword evidence="3" id="KW-0732">Signal</keyword>
<dbReference type="OMA" id="ITAPWAN"/>
<dbReference type="EC" id="3.1.1.-" evidence="3"/>
<dbReference type="OrthoDB" id="19653at2759"/>
<feature type="domain" description="Carboxylesterase type B" evidence="4">
    <location>
        <begin position="17"/>
        <end position="339"/>
    </location>
</feature>
<evidence type="ECO:0000313" key="7">
    <source>
        <dbReference type="Proteomes" id="UP000014760"/>
    </source>
</evidence>
<dbReference type="AlphaFoldDB" id="R7TZP4"/>
<protein>
    <recommendedName>
        <fullName evidence="3">Carboxylic ester hydrolase</fullName>
        <ecNumber evidence="3">3.1.1.-</ecNumber>
    </recommendedName>
</protein>
<dbReference type="Pfam" id="PF00135">
    <property type="entry name" value="COesterase"/>
    <property type="match status" value="1"/>
</dbReference>
<feature type="non-terminal residue" evidence="5">
    <location>
        <position position="345"/>
    </location>
</feature>
<dbReference type="InterPro" id="IPR019826">
    <property type="entry name" value="Carboxylesterase_B_AS"/>
</dbReference>
<dbReference type="InterPro" id="IPR029058">
    <property type="entry name" value="AB_hydrolase_fold"/>
</dbReference>
<dbReference type="STRING" id="283909.R7TZP4"/>